<dbReference type="GO" id="GO:0043531">
    <property type="term" value="F:ADP binding"/>
    <property type="evidence" value="ECO:0007669"/>
    <property type="project" value="InterPro"/>
</dbReference>
<dbReference type="InterPro" id="IPR027417">
    <property type="entry name" value="P-loop_NTPase"/>
</dbReference>
<name>A0A1W5CVK6_9LECA</name>
<dbReference type="InterPro" id="IPR012942">
    <property type="entry name" value="SRR1-like"/>
</dbReference>
<feature type="domain" description="SRR1-like" evidence="2">
    <location>
        <begin position="1089"/>
        <end position="1180"/>
    </location>
</feature>
<dbReference type="Gene3D" id="3.40.50.300">
    <property type="entry name" value="P-loop containing nucleotide triphosphate hydrolases"/>
    <property type="match status" value="1"/>
</dbReference>
<dbReference type="PANTHER" id="PTHR46082:SF6">
    <property type="entry name" value="AAA+ ATPASE DOMAIN-CONTAINING PROTEIN-RELATED"/>
    <property type="match status" value="1"/>
</dbReference>
<dbReference type="InterPro" id="IPR002182">
    <property type="entry name" value="NB-ARC"/>
</dbReference>
<evidence type="ECO:0000313" key="3">
    <source>
        <dbReference type="EMBL" id="SLM34893.1"/>
    </source>
</evidence>
<evidence type="ECO:0000313" key="4">
    <source>
        <dbReference type="Proteomes" id="UP000192927"/>
    </source>
</evidence>
<dbReference type="Proteomes" id="UP000192927">
    <property type="component" value="Unassembled WGS sequence"/>
</dbReference>
<sequence>MDPFSVIVGTVGLLDVCTRLIIYLKDIKGSVARIDKEIEALSKDVAAVKLVTEFIDTTIKAKKERINENPDASQGNARKLWENATTILAGVTEGCQDTLTKLSTVIREMKGKGVGPRAFEDFMHVLRNQSRHEEYRQLRSDLNNSLTTLQLMLNTIQLLGIQDSPSPDKQLFVHIRKLSLTLEGLPARLKASHNLFNAAQKSAEDVLTSVSGNKHFDIPQTVSSIFTGREAQLKELQTTFFAPSSDVETRNQKRFVIYGVAGSGKTQFCCKFAQEYRKHFWGVFWINATSDERATQTFSRLAKQFGGREPNERAAKNWLSQLELPWLLIIDNVDDSSTDVGTLFPGGERGSVLITTRNPAHKVHGTVGSQYFDFGQLEGAPAADLLLKAAGRPKPWDPPTKSLALNISTVLGALPLALVYAGKAIVEGLCTLQDYVKYYTSSWQRINQALSDSGSDPDQELYLSIYSTYEMVYLALKDKKGEAAADALQLLNMFAFLNNEHIRWDMLTQAAKNPSLERQTEESGHTASNLNSKSKPWAKVIKEKGTELIGYFVLDRGPPVLPDVLRDSEARPFDEFRLRKALTELSQRSMIIHNEATDSYFMHPVVHTWVRERPEMMRKRSIKTQRRSDLAEDIPEMTRAQPEMRVGRQALWCQAAATVLAQAILLPPLGMQAADEDLRRDLLPHIEHVQERQVEIRDRISIKQRSKWLWAVQPQLSRREVLQMAKYSLVFLQAGRWKEAEELQTTVRDFVCAVRGVDHPVSIRIQLALSENYWQQGRGLEAADLQEKVLEACLMSLGPEDQKTLQVMNALAASYWLQGRYKPALELLETALGAYIKMVGPDHEDTLRTYDNLGRIHLKYWRYDKAKDLHSRALEGMKKSKALGLKHRDTLSAMENLAMTYFTIGGSLLEPAEAMINWVIKQRTERLGREHPYTLWARLNHARIRSARGYHSEAEEEIRAGLEVAERNLGDKHIGILQARARLGQLLVRQGNWTEAEEVLHDVIEKLKRMPTARMEEHPDRLLAEFYLVHCYWLQNKVEDAAILCARIIGGLTYIGGEKHPFMEHLVQTQEALKNAEKMTGSLRTTWMLAALQTILEELRSQHPIARILFQDPRFSRLDEEFLASLSFTVVKNPEAFSFIDAATFLYIPHGELEVTGKALGGEDPALYIGNDLDMWIESPTVPMGEKSTVMPWREKSVSVALPQAEGSSWGNNTRIYWKRPRVDGAANE</sequence>
<protein>
    <submittedName>
        <fullName evidence="3">Tetratricopeptide-like helical domain</fullName>
    </submittedName>
</protein>
<dbReference type="Pfam" id="PF00931">
    <property type="entry name" value="NB-ARC"/>
    <property type="match status" value="1"/>
</dbReference>
<feature type="domain" description="NB-ARC" evidence="1">
    <location>
        <begin position="252"/>
        <end position="359"/>
    </location>
</feature>
<accession>A0A1W5CVK6</accession>
<dbReference type="EMBL" id="FWEW01000437">
    <property type="protein sequence ID" value="SLM34893.1"/>
    <property type="molecule type" value="Genomic_DNA"/>
</dbReference>
<reference evidence="4" key="1">
    <citation type="submission" date="2017-03" db="EMBL/GenBank/DDBJ databases">
        <authorList>
            <person name="Sharma R."/>
            <person name="Thines M."/>
        </authorList>
    </citation>
    <scope>NUCLEOTIDE SEQUENCE [LARGE SCALE GENOMIC DNA]</scope>
</reference>
<dbReference type="SUPFAM" id="SSF48452">
    <property type="entry name" value="TPR-like"/>
    <property type="match status" value="2"/>
</dbReference>
<dbReference type="InterPro" id="IPR011990">
    <property type="entry name" value="TPR-like_helical_dom_sf"/>
</dbReference>
<dbReference type="PANTHER" id="PTHR46082">
    <property type="entry name" value="ATP/GTP-BINDING PROTEIN-RELATED"/>
    <property type="match status" value="1"/>
</dbReference>
<keyword evidence="4" id="KW-1185">Reference proteome</keyword>
<proteinExistence type="predicted"/>
<evidence type="ECO:0000259" key="2">
    <source>
        <dbReference type="Pfam" id="PF07985"/>
    </source>
</evidence>
<dbReference type="Gene3D" id="1.25.40.10">
    <property type="entry name" value="Tetratricopeptide repeat domain"/>
    <property type="match status" value="2"/>
</dbReference>
<evidence type="ECO:0000259" key="1">
    <source>
        <dbReference type="Pfam" id="PF00931"/>
    </source>
</evidence>
<dbReference type="SUPFAM" id="SSF52540">
    <property type="entry name" value="P-loop containing nucleoside triphosphate hydrolases"/>
    <property type="match status" value="1"/>
</dbReference>
<dbReference type="InterPro" id="IPR053137">
    <property type="entry name" value="NLR-like"/>
</dbReference>
<dbReference type="Pfam" id="PF13424">
    <property type="entry name" value="TPR_12"/>
    <property type="match status" value="2"/>
</dbReference>
<dbReference type="AlphaFoldDB" id="A0A1W5CVK6"/>
<organism evidence="3 4">
    <name type="scientific">Lasallia pustulata</name>
    <dbReference type="NCBI Taxonomy" id="136370"/>
    <lineage>
        <taxon>Eukaryota</taxon>
        <taxon>Fungi</taxon>
        <taxon>Dikarya</taxon>
        <taxon>Ascomycota</taxon>
        <taxon>Pezizomycotina</taxon>
        <taxon>Lecanoromycetes</taxon>
        <taxon>OSLEUM clade</taxon>
        <taxon>Umbilicariomycetidae</taxon>
        <taxon>Umbilicariales</taxon>
        <taxon>Umbilicariaceae</taxon>
        <taxon>Lasallia</taxon>
    </lineage>
</organism>
<dbReference type="Pfam" id="PF07985">
    <property type="entry name" value="SRR1"/>
    <property type="match status" value="1"/>
</dbReference>